<evidence type="ECO:0000313" key="2">
    <source>
        <dbReference type="EMBL" id="RYQ96639.1"/>
    </source>
</evidence>
<feature type="region of interest" description="Disordered" evidence="1">
    <location>
        <begin position="175"/>
        <end position="213"/>
    </location>
</feature>
<dbReference type="Proteomes" id="UP000289738">
    <property type="component" value="Chromosome B08"/>
</dbReference>
<protein>
    <submittedName>
        <fullName evidence="2">Uncharacterized protein</fullName>
    </submittedName>
</protein>
<evidence type="ECO:0000313" key="3">
    <source>
        <dbReference type="Proteomes" id="UP000289738"/>
    </source>
</evidence>
<keyword evidence="3" id="KW-1185">Reference proteome</keyword>
<proteinExistence type="predicted"/>
<organism evidence="2 3">
    <name type="scientific">Arachis hypogaea</name>
    <name type="common">Peanut</name>
    <dbReference type="NCBI Taxonomy" id="3818"/>
    <lineage>
        <taxon>Eukaryota</taxon>
        <taxon>Viridiplantae</taxon>
        <taxon>Streptophyta</taxon>
        <taxon>Embryophyta</taxon>
        <taxon>Tracheophyta</taxon>
        <taxon>Spermatophyta</taxon>
        <taxon>Magnoliopsida</taxon>
        <taxon>eudicotyledons</taxon>
        <taxon>Gunneridae</taxon>
        <taxon>Pentapetalae</taxon>
        <taxon>rosids</taxon>
        <taxon>fabids</taxon>
        <taxon>Fabales</taxon>
        <taxon>Fabaceae</taxon>
        <taxon>Papilionoideae</taxon>
        <taxon>50 kb inversion clade</taxon>
        <taxon>dalbergioids sensu lato</taxon>
        <taxon>Dalbergieae</taxon>
        <taxon>Pterocarpus clade</taxon>
        <taxon>Arachis</taxon>
    </lineage>
</organism>
<evidence type="ECO:0000256" key="1">
    <source>
        <dbReference type="SAM" id="MobiDB-lite"/>
    </source>
</evidence>
<feature type="compositionally biased region" description="Low complexity" evidence="1">
    <location>
        <begin position="109"/>
        <end position="120"/>
    </location>
</feature>
<gene>
    <name evidence="2" type="ORF">Ahy_B08g092480</name>
</gene>
<sequence length="307" mass="34989">MVYEIVPVFHHERWFERDEDDVLNYMDGDVLARPIVGDIEFGIHILKEDKEIKEMCDNKMANMETYELYIYENNPELLEAVINVGRDTDSSNDDSYKSVEDEPYKPPLSGFESDNSSSSSEILTPRKKRLTTKKKDLASKKMNITANKRNVTPKKKNVTSKKKNVKTKEAVDIMDENVGSTTTASPNDDIGGPNVSNRGPENISGDKPNSEPILEEVDSDVDKSYVYESENFNSLISSDDEERPRYPKYDDETDFGDGEFKVEQLFDTMAQFKLALKDIFISEGKELQYLKNEPLKVRTKCAEDGCP</sequence>
<feature type="region of interest" description="Disordered" evidence="1">
    <location>
        <begin position="87"/>
        <end position="136"/>
    </location>
</feature>
<feature type="compositionally biased region" description="Basic and acidic residues" evidence="1">
    <location>
        <begin position="87"/>
        <end position="104"/>
    </location>
</feature>
<dbReference type="EMBL" id="SDMP01000018">
    <property type="protein sequence ID" value="RYQ96639.1"/>
    <property type="molecule type" value="Genomic_DNA"/>
</dbReference>
<dbReference type="AlphaFoldDB" id="A0A444Y413"/>
<reference evidence="2 3" key="1">
    <citation type="submission" date="2019-01" db="EMBL/GenBank/DDBJ databases">
        <title>Sequencing of cultivated peanut Arachis hypogaea provides insights into genome evolution and oil improvement.</title>
        <authorList>
            <person name="Chen X."/>
        </authorList>
    </citation>
    <scope>NUCLEOTIDE SEQUENCE [LARGE SCALE GENOMIC DNA]</scope>
    <source>
        <strain evidence="3">cv. Fuhuasheng</strain>
        <tissue evidence="2">Leaves</tissue>
    </source>
</reference>
<accession>A0A444Y413</accession>
<name>A0A444Y413_ARAHY</name>
<comment type="caution">
    <text evidence="2">The sequence shown here is derived from an EMBL/GenBank/DDBJ whole genome shotgun (WGS) entry which is preliminary data.</text>
</comment>